<organism evidence="3 4">
    <name type="scientific">Leptospira biflexa serovar Patoc (strain Patoc 1 / ATCC 23582 / Paris)</name>
    <dbReference type="NCBI Taxonomy" id="456481"/>
    <lineage>
        <taxon>Bacteria</taxon>
        <taxon>Pseudomonadati</taxon>
        <taxon>Spirochaetota</taxon>
        <taxon>Spirochaetia</taxon>
        <taxon>Leptospirales</taxon>
        <taxon>Leptospiraceae</taxon>
        <taxon>Leptospira</taxon>
    </lineage>
</organism>
<keyword evidence="4" id="KW-1185">Reference proteome</keyword>
<gene>
    <name evidence="3" type="ordered locus">LEPBI_I2380</name>
</gene>
<evidence type="ECO:0000256" key="1">
    <source>
        <dbReference type="SAM" id="Phobius"/>
    </source>
</evidence>
<dbReference type="Proteomes" id="UP000001847">
    <property type="component" value="Chromosome I"/>
</dbReference>
<feature type="domain" description="DUF6989" evidence="2">
    <location>
        <begin position="88"/>
        <end position="234"/>
    </location>
</feature>
<dbReference type="STRING" id="456481.LEPBI_I2380"/>
<feature type="transmembrane region" description="Helical" evidence="1">
    <location>
        <begin position="21"/>
        <end position="41"/>
    </location>
</feature>
<feature type="transmembrane region" description="Helical" evidence="1">
    <location>
        <begin position="213"/>
        <end position="234"/>
    </location>
</feature>
<feature type="transmembrane region" description="Helical" evidence="1">
    <location>
        <begin position="47"/>
        <end position="68"/>
    </location>
</feature>
<dbReference type="HOGENOM" id="CLU_1164715_0_0_12"/>
<dbReference type="Pfam" id="PF22497">
    <property type="entry name" value="DUF6989"/>
    <property type="match status" value="1"/>
</dbReference>
<feature type="transmembrane region" description="Helical" evidence="1">
    <location>
        <begin position="114"/>
        <end position="134"/>
    </location>
</feature>
<feature type="transmembrane region" description="Helical" evidence="1">
    <location>
        <begin position="80"/>
        <end position="102"/>
    </location>
</feature>
<sequence length="238" mass="27216">MPNLSNLFQFEAMKPKFLAEEFLLALYFFVFSILSGIVFFYSPLEAGVKIVSLTAFFHVSFVAICIFFHWHTPYRIWKFLVPLSVFMVFPDWFLSAVLQTLVFPEDGFLKIGTVAGYMAGLWVIPLFICVYTGIKLEERSVSIIGTGIWVGLVSLIIFGTSEATMWILGSWYAQNVKMWGHVAYYVLLPEMILGITAYLAYQGFSYSAYVFQIAIGFLVMILYIGNLSFFYLLIEKIL</sequence>
<evidence type="ECO:0000313" key="4">
    <source>
        <dbReference type="Proteomes" id="UP000001847"/>
    </source>
</evidence>
<evidence type="ECO:0000313" key="3">
    <source>
        <dbReference type="EMBL" id="ABZ98470.1"/>
    </source>
</evidence>
<accession>B0SKX7</accession>
<dbReference type="InterPro" id="IPR054258">
    <property type="entry name" value="DUF6989"/>
</dbReference>
<proteinExistence type="predicted"/>
<feature type="transmembrane region" description="Helical" evidence="1">
    <location>
        <begin position="181"/>
        <end position="201"/>
    </location>
</feature>
<dbReference type="EMBL" id="CP000786">
    <property type="protein sequence ID" value="ABZ98470.1"/>
    <property type="molecule type" value="Genomic_DNA"/>
</dbReference>
<reference evidence="3 4" key="1">
    <citation type="journal article" date="2008" name="PLoS ONE">
        <title>Genome sequence of the saprophyte Leptospira biflexa provides insights into the evolution of Leptospira and the pathogenesis of leptospirosis.</title>
        <authorList>
            <person name="Picardeau M."/>
            <person name="Bulach D.M."/>
            <person name="Bouchier C."/>
            <person name="Zuerner R.L."/>
            <person name="Zidane N."/>
            <person name="Wilson P.J."/>
            <person name="Creno S."/>
            <person name="Kuczek E.S."/>
            <person name="Bommezzadri S."/>
            <person name="Davis J.C."/>
            <person name="McGrath A."/>
            <person name="Johnson M.J."/>
            <person name="Boursaux-Eude C."/>
            <person name="Seemann T."/>
            <person name="Rouy Z."/>
            <person name="Coppel R.L."/>
            <person name="Rood J.I."/>
            <person name="Lajus A."/>
            <person name="Davies J.K."/>
            <person name="Medigue C."/>
            <person name="Adler B."/>
        </authorList>
    </citation>
    <scope>NUCLEOTIDE SEQUENCE [LARGE SCALE GENOMIC DNA]</scope>
    <source>
        <strain evidence="4">Patoc 1 / ATCC 23582 / Paris</strain>
    </source>
</reference>
<keyword evidence="1" id="KW-1133">Transmembrane helix</keyword>
<evidence type="ECO:0000259" key="2">
    <source>
        <dbReference type="Pfam" id="PF22497"/>
    </source>
</evidence>
<feature type="transmembrane region" description="Helical" evidence="1">
    <location>
        <begin position="141"/>
        <end position="161"/>
    </location>
</feature>
<dbReference type="KEGG" id="lbi:LEPBI_I2380"/>
<keyword evidence="1" id="KW-0812">Transmembrane</keyword>
<keyword evidence="1" id="KW-0472">Membrane</keyword>
<dbReference type="AlphaFoldDB" id="B0SKX7"/>
<name>B0SKX7_LEPBP</name>
<protein>
    <recommendedName>
        <fullName evidence="2">DUF6989 domain-containing protein</fullName>
    </recommendedName>
</protein>